<organism evidence="3 4">
    <name type="scientific">Stagnihabitans tardus</name>
    <dbReference type="NCBI Taxonomy" id="2699202"/>
    <lineage>
        <taxon>Bacteria</taxon>
        <taxon>Pseudomonadati</taxon>
        <taxon>Pseudomonadota</taxon>
        <taxon>Alphaproteobacteria</taxon>
        <taxon>Rhodobacterales</taxon>
        <taxon>Paracoccaceae</taxon>
        <taxon>Stagnihabitans</taxon>
    </lineage>
</organism>
<dbReference type="PROSITE" id="PS51724">
    <property type="entry name" value="SPOR"/>
    <property type="match status" value="1"/>
</dbReference>
<accession>A0AAE4Y976</accession>
<comment type="caution">
    <text evidence="3">The sequence shown here is derived from an EMBL/GenBank/DDBJ whole genome shotgun (WGS) entry which is preliminary data.</text>
</comment>
<reference evidence="3" key="1">
    <citation type="submission" date="2020-01" db="EMBL/GenBank/DDBJ databases">
        <authorList>
            <person name="Chen W.-M."/>
        </authorList>
    </citation>
    <scope>NUCLEOTIDE SEQUENCE</scope>
    <source>
        <strain evidence="3">CYK-10</strain>
    </source>
</reference>
<name>A0AAE4Y976_9RHOB</name>
<feature type="signal peptide" evidence="1">
    <location>
        <begin position="1"/>
        <end position="24"/>
    </location>
</feature>
<evidence type="ECO:0000259" key="2">
    <source>
        <dbReference type="PROSITE" id="PS51724"/>
    </source>
</evidence>
<dbReference type="Pfam" id="PF05036">
    <property type="entry name" value="SPOR"/>
    <property type="match status" value="1"/>
</dbReference>
<protein>
    <recommendedName>
        <fullName evidence="2">SPOR domain-containing protein</fullName>
    </recommendedName>
</protein>
<evidence type="ECO:0000256" key="1">
    <source>
        <dbReference type="SAM" id="SignalP"/>
    </source>
</evidence>
<evidence type="ECO:0000313" key="3">
    <source>
        <dbReference type="EMBL" id="NBZ88348.1"/>
    </source>
</evidence>
<dbReference type="GO" id="GO:0042834">
    <property type="term" value="F:peptidoglycan binding"/>
    <property type="evidence" value="ECO:0007669"/>
    <property type="project" value="InterPro"/>
</dbReference>
<dbReference type="InterPro" id="IPR036680">
    <property type="entry name" value="SPOR-like_sf"/>
</dbReference>
<feature type="domain" description="SPOR" evidence="2">
    <location>
        <begin position="241"/>
        <end position="314"/>
    </location>
</feature>
<evidence type="ECO:0000313" key="4">
    <source>
        <dbReference type="Proteomes" id="UP001193501"/>
    </source>
</evidence>
<sequence>MRVRIWGPALAGAVLMALAGTAGAQSLRQVTAPANPPPAGFKGQQFIDSRGCVFVRAGFDGRVNWVPRIDGSRRPICGMQPTGSARPPQVAEELPAAAPVVVAEAPAPQAPTTQAQPRTPGKGLFAFLFAPAAPRAPAPVAQPVALPVVTQAAPEVTVTFTEPVRRTLPKPPKGWAYAWKDDRLNPMRGVGTPAGQAAQDRLYTQEVPMVLIADLPAKEQPKAQPRAQASRVTLATMSAPEAAQGGILVQVGCFGDPSNAERAAGKIAGLGLPVSTGSQKGLKVVMAGPFASAAEAQAGLSALRAAGFADAFVR</sequence>
<proteinExistence type="predicted"/>
<keyword evidence="1" id="KW-0732">Signal</keyword>
<dbReference type="SUPFAM" id="SSF110997">
    <property type="entry name" value="Sporulation related repeat"/>
    <property type="match status" value="1"/>
</dbReference>
<keyword evidence="4" id="KW-1185">Reference proteome</keyword>
<gene>
    <name evidence="3" type="ORF">GV832_12220</name>
</gene>
<dbReference type="Proteomes" id="UP001193501">
    <property type="component" value="Unassembled WGS sequence"/>
</dbReference>
<dbReference type="InterPro" id="IPR007730">
    <property type="entry name" value="SPOR-like_dom"/>
</dbReference>
<dbReference type="RefSeq" id="WP_168775163.1">
    <property type="nucleotide sequence ID" value="NZ_JAABNR010000010.1"/>
</dbReference>
<feature type="chain" id="PRO_5042180405" description="SPOR domain-containing protein" evidence="1">
    <location>
        <begin position="25"/>
        <end position="314"/>
    </location>
</feature>
<dbReference type="Gene3D" id="3.30.70.1070">
    <property type="entry name" value="Sporulation related repeat"/>
    <property type="match status" value="1"/>
</dbReference>
<dbReference type="EMBL" id="JAABNR010000010">
    <property type="protein sequence ID" value="NBZ88348.1"/>
    <property type="molecule type" value="Genomic_DNA"/>
</dbReference>
<dbReference type="AlphaFoldDB" id="A0AAE4Y976"/>